<dbReference type="STRING" id="1134406.ADN00_13240"/>
<keyword evidence="1" id="KW-1133">Transmembrane helix</keyword>
<organism evidence="3 4">
    <name type="scientific">Ornatilinea apprima</name>
    <dbReference type="NCBI Taxonomy" id="1134406"/>
    <lineage>
        <taxon>Bacteria</taxon>
        <taxon>Bacillati</taxon>
        <taxon>Chloroflexota</taxon>
        <taxon>Anaerolineae</taxon>
        <taxon>Anaerolineales</taxon>
        <taxon>Anaerolineaceae</taxon>
        <taxon>Ornatilinea</taxon>
    </lineage>
</organism>
<protein>
    <recommendedName>
        <fullName evidence="2">DUF4190 domain-containing protein</fullName>
    </recommendedName>
</protein>
<evidence type="ECO:0000259" key="2">
    <source>
        <dbReference type="Pfam" id="PF13828"/>
    </source>
</evidence>
<dbReference type="Proteomes" id="UP000050417">
    <property type="component" value="Unassembled WGS sequence"/>
</dbReference>
<reference evidence="3 4" key="1">
    <citation type="submission" date="2015-07" db="EMBL/GenBank/DDBJ databases">
        <title>Genome sequence of Ornatilinea apprima DSM 23815.</title>
        <authorList>
            <person name="Hemp J."/>
            <person name="Ward L.M."/>
            <person name="Pace L.A."/>
            <person name="Fischer W.W."/>
        </authorList>
    </citation>
    <scope>NUCLEOTIDE SEQUENCE [LARGE SCALE GENOMIC DNA]</scope>
    <source>
        <strain evidence="3 4">P3M-1</strain>
    </source>
</reference>
<keyword evidence="1" id="KW-0812">Transmembrane</keyword>
<dbReference type="EMBL" id="LGCL01000031">
    <property type="protein sequence ID" value="KPL74806.1"/>
    <property type="molecule type" value="Genomic_DNA"/>
</dbReference>
<feature type="domain" description="DUF4190" evidence="2">
    <location>
        <begin position="18"/>
        <end position="80"/>
    </location>
</feature>
<proteinExistence type="predicted"/>
<dbReference type="OrthoDB" id="162810at2"/>
<dbReference type="RefSeq" id="WP_075063498.1">
    <property type="nucleotide sequence ID" value="NZ_LGCL01000031.1"/>
</dbReference>
<keyword evidence="4" id="KW-1185">Reference proteome</keyword>
<comment type="caution">
    <text evidence="3">The sequence shown here is derived from an EMBL/GenBank/DDBJ whole genome shotgun (WGS) entry which is preliminary data.</text>
</comment>
<dbReference type="AlphaFoldDB" id="A0A0P6WX06"/>
<evidence type="ECO:0000313" key="4">
    <source>
        <dbReference type="Proteomes" id="UP000050417"/>
    </source>
</evidence>
<evidence type="ECO:0000313" key="3">
    <source>
        <dbReference type="EMBL" id="KPL74806.1"/>
    </source>
</evidence>
<dbReference type="InterPro" id="IPR025241">
    <property type="entry name" value="DUF4190"/>
</dbReference>
<name>A0A0P6WX06_9CHLR</name>
<accession>A0A0P6WX06</accession>
<feature type="transmembrane region" description="Helical" evidence="1">
    <location>
        <begin position="18"/>
        <end position="43"/>
    </location>
</feature>
<gene>
    <name evidence="3" type="ORF">ADN00_13240</name>
</gene>
<feature type="transmembrane region" description="Helical" evidence="1">
    <location>
        <begin position="79"/>
        <end position="102"/>
    </location>
</feature>
<evidence type="ECO:0000256" key="1">
    <source>
        <dbReference type="SAM" id="Phobius"/>
    </source>
</evidence>
<keyword evidence="1" id="KW-0472">Membrane</keyword>
<sequence length="114" mass="11747">MSQSYQAPPPVAQTSTPAIISLISGILSWVGVFGLGGILAVIFGHIAKKEIRKSGGYLTGDGMATAGLVLGYANIALSLVGLCFFVLMMTGAIAAPLVCIPFGNQFNTNFSLIP</sequence>
<dbReference type="Pfam" id="PF13828">
    <property type="entry name" value="DUF4190"/>
    <property type="match status" value="1"/>
</dbReference>